<accession>A0A245ZQA5</accession>
<dbReference type="Proteomes" id="UP000197783">
    <property type="component" value="Unassembled WGS sequence"/>
</dbReference>
<keyword evidence="3" id="KW-1185">Reference proteome</keyword>
<feature type="region of interest" description="Disordered" evidence="1">
    <location>
        <begin position="1"/>
        <end position="24"/>
    </location>
</feature>
<evidence type="ECO:0000256" key="1">
    <source>
        <dbReference type="SAM" id="MobiDB-lite"/>
    </source>
</evidence>
<name>A0A245ZQA5_9SPHN</name>
<sequence>MLLMRTGEPASWLTQPGSGKSLGNKALPSLLLQIKPI</sequence>
<comment type="caution">
    <text evidence="2">The sequence shown here is derived from an EMBL/GenBank/DDBJ whole genome shotgun (WGS) entry which is preliminary data.</text>
</comment>
<dbReference type="AlphaFoldDB" id="A0A245ZQA5"/>
<reference evidence="2 3" key="1">
    <citation type="submission" date="2017-03" db="EMBL/GenBank/DDBJ databases">
        <title>Genome sequence of Sphingomonas mucosissima DSM 17494.</title>
        <authorList>
            <person name="Poehlein A."/>
            <person name="Wuebbeler J.H."/>
            <person name="Steinbuechel A."/>
            <person name="Daniel R."/>
        </authorList>
    </citation>
    <scope>NUCLEOTIDE SEQUENCE [LARGE SCALE GENOMIC DNA]</scope>
    <source>
        <strain evidence="2 3">DSM 17494</strain>
    </source>
</reference>
<evidence type="ECO:0000313" key="2">
    <source>
        <dbReference type="EMBL" id="OWK31935.1"/>
    </source>
</evidence>
<gene>
    <name evidence="2" type="ORF">SPMU_02550</name>
</gene>
<evidence type="ECO:0000313" key="3">
    <source>
        <dbReference type="Proteomes" id="UP000197783"/>
    </source>
</evidence>
<dbReference type="EMBL" id="NBBJ01000001">
    <property type="protein sequence ID" value="OWK31935.1"/>
    <property type="molecule type" value="Genomic_DNA"/>
</dbReference>
<proteinExistence type="predicted"/>
<protein>
    <submittedName>
        <fullName evidence="2">Uncharacterized protein</fullName>
    </submittedName>
</protein>
<organism evidence="2 3">
    <name type="scientific">Sphingomonas mucosissima</name>
    <dbReference type="NCBI Taxonomy" id="370959"/>
    <lineage>
        <taxon>Bacteria</taxon>
        <taxon>Pseudomonadati</taxon>
        <taxon>Pseudomonadota</taxon>
        <taxon>Alphaproteobacteria</taxon>
        <taxon>Sphingomonadales</taxon>
        <taxon>Sphingomonadaceae</taxon>
        <taxon>Sphingomonas</taxon>
    </lineage>
</organism>